<evidence type="ECO:0000313" key="12">
    <source>
        <dbReference type="EMBL" id="SLN09805.1"/>
    </source>
</evidence>
<comment type="subcellular location">
    <subcellularLocation>
        <location evidence="9 11">Cytoplasm</location>
    </subcellularLocation>
</comment>
<feature type="binding site" evidence="9">
    <location>
        <position position="305"/>
    </location>
    <ligand>
        <name>Mg(2+)</name>
        <dbReference type="ChEBI" id="CHEBI:18420"/>
        <label>2</label>
    </ligand>
</feature>
<reference evidence="12 13" key="1">
    <citation type="submission" date="2017-03" db="EMBL/GenBank/DDBJ databases">
        <authorList>
            <person name="Afonso C.L."/>
            <person name="Miller P.J."/>
            <person name="Scott M.A."/>
            <person name="Spackman E."/>
            <person name="Goraichik I."/>
            <person name="Dimitrov K.M."/>
            <person name="Suarez D.L."/>
            <person name="Swayne D.E."/>
        </authorList>
    </citation>
    <scope>NUCLEOTIDE SEQUENCE [LARGE SCALE GENOMIC DNA]</scope>
    <source>
        <strain evidence="12 13">CECT 8625</strain>
    </source>
</reference>
<evidence type="ECO:0000256" key="10">
    <source>
        <dbReference type="RuleBase" id="RU000609"/>
    </source>
</evidence>
<feature type="binding site" evidence="9">
    <location>
        <position position="335"/>
    </location>
    <ligand>
        <name>Mg(2+)</name>
        <dbReference type="ChEBI" id="CHEBI:18420"/>
        <label>1</label>
    </ligand>
</feature>
<dbReference type="SUPFAM" id="SSF51658">
    <property type="entry name" value="Xylose isomerase-like"/>
    <property type="match status" value="1"/>
</dbReference>
<evidence type="ECO:0000256" key="8">
    <source>
        <dbReference type="ARBA" id="ARBA00033659"/>
    </source>
</evidence>
<evidence type="ECO:0000256" key="4">
    <source>
        <dbReference type="ARBA" id="ARBA00022629"/>
    </source>
</evidence>
<sequence length="431" mass="48339">MSDFFADIPKLTYAPDAEGLAFRHYNPDEMVMGKRMEDQLRFACAYWHSFAWPGGDPFGGQTFDRPWFGDTMADARLKADVAFEMFDLLGVPFFCFHDVDIRPEGESFAESRRNFEEIVDIFAAKMETSKTRLLWGTANLFSNRRFMSGAATNPDPDVFAWSAATVKLCMDATHRLGGENYVLWGGREGYETLLNTDLSRELDQMGRFLSMVVDYKHKIGFPGTILIEPKPQEPTKHQYDYDVATVYGNLKRFGLENEVKVNIEQGHAILAGHSFEHEIALANALGVFGSIDMNRNDYQSGWDTDQFPNNVPEVALAYYEILKGGGFGTGGTNFDAKLRRQSLDPEDLVAAHAGAMDVCARGLKAAARMLEDDALEAPRRARYSGWEDPQAQAMLTSDLETIAARVEAEGLDPQPRSGRQEILENVVNRYV</sequence>
<comment type="subunit">
    <text evidence="2 9 11">Homotetramer.</text>
</comment>
<comment type="cofactor">
    <cofactor evidence="9">
        <name>Mg(2+)</name>
        <dbReference type="ChEBI" id="CHEBI:18420"/>
    </cofactor>
    <text evidence="9">Binds 2 magnesium ions per subunit.</text>
</comment>
<dbReference type="GO" id="GO:0009045">
    <property type="term" value="F:xylose isomerase activity"/>
    <property type="evidence" value="ECO:0007669"/>
    <property type="project" value="UniProtKB-UniRule"/>
</dbReference>
<keyword evidence="9" id="KW-0460">Magnesium</keyword>
<organism evidence="12 13">
    <name type="scientific">Roseivivax jejudonensis</name>
    <dbReference type="NCBI Taxonomy" id="1529041"/>
    <lineage>
        <taxon>Bacteria</taxon>
        <taxon>Pseudomonadati</taxon>
        <taxon>Pseudomonadota</taxon>
        <taxon>Alphaproteobacteria</taxon>
        <taxon>Rhodobacterales</taxon>
        <taxon>Roseobacteraceae</taxon>
        <taxon>Roseivivax</taxon>
    </lineage>
</organism>
<dbReference type="Gene3D" id="3.20.20.150">
    <property type="entry name" value="Divalent-metal-dependent TIM barrel enzymes"/>
    <property type="match status" value="1"/>
</dbReference>
<evidence type="ECO:0000256" key="7">
    <source>
        <dbReference type="ARBA" id="ARBA00023277"/>
    </source>
</evidence>
<feature type="binding site" evidence="9">
    <location>
        <position position="264"/>
    </location>
    <ligand>
        <name>Mg(2+)</name>
        <dbReference type="ChEBI" id="CHEBI:18420"/>
        <label>1</label>
    </ligand>
</feature>
<evidence type="ECO:0000256" key="9">
    <source>
        <dbReference type="HAMAP-Rule" id="MF_00455"/>
    </source>
</evidence>
<keyword evidence="4 9" id="KW-0859">Xylose metabolism</keyword>
<dbReference type="GO" id="GO:0005737">
    <property type="term" value="C:cytoplasm"/>
    <property type="evidence" value="ECO:0007669"/>
    <property type="project" value="UniProtKB-SubCell"/>
</dbReference>
<name>A0A1X6Y376_9RHOB</name>
<dbReference type="PANTHER" id="PTHR48408:SF1">
    <property type="entry name" value="XYLOSE ISOMERASE"/>
    <property type="match status" value="1"/>
</dbReference>
<feature type="active site" evidence="9">
    <location>
        <position position="97"/>
    </location>
</feature>
<evidence type="ECO:0000256" key="1">
    <source>
        <dbReference type="ARBA" id="ARBA00005765"/>
    </source>
</evidence>
<feature type="binding site" evidence="9">
    <location>
        <position position="267"/>
    </location>
    <ligand>
        <name>Mg(2+)</name>
        <dbReference type="ChEBI" id="CHEBI:18420"/>
        <label>2</label>
    </ligand>
</feature>
<dbReference type="PANTHER" id="PTHR48408">
    <property type="match status" value="1"/>
</dbReference>
<dbReference type="HAMAP" id="MF_00455">
    <property type="entry name" value="Xylose_isom_A"/>
    <property type="match status" value="1"/>
</dbReference>
<dbReference type="NCBIfam" id="NF003998">
    <property type="entry name" value="PRK05474.1"/>
    <property type="match status" value="1"/>
</dbReference>
<dbReference type="EC" id="5.3.1.5" evidence="3 9"/>
<evidence type="ECO:0000256" key="3">
    <source>
        <dbReference type="ARBA" id="ARBA00011958"/>
    </source>
</evidence>
<dbReference type="InterPro" id="IPR013452">
    <property type="entry name" value="Xylose_isom_bac"/>
</dbReference>
<gene>
    <name evidence="9 12" type="primary">xylA</name>
    <name evidence="12" type="ORF">ROJ8625_00103</name>
</gene>
<dbReference type="InterPro" id="IPR036237">
    <property type="entry name" value="Xyl_isomerase-like_sf"/>
</dbReference>
<feature type="binding site" evidence="9">
    <location>
        <position position="303"/>
    </location>
    <ligand>
        <name>Mg(2+)</name>
        <dbReference type="ChEBI" id="CHEBI:18420"/>
        <label>2</label>
    </ligand>
</feature>
<protein>
    <recommendedName>
        <fullName evidence="3 9">Xylose isomerase</fullName>
        <ecNumber evidence="3 9">5.3.1.5</ecNumber>
    </recommendedName>
</protein>
<dbReference type="PROSITE" id="PS51415">
    <property type="entry name" value="XYLOSE_ISOMERASE"/>
    <property type="match status" value="1"/>
</dbReference>
<dbReference type="InterPro" id="IPR001998">
    <property type="entry name" value="Xylose_isomerase"/>
</dbReference>
<dbReference type="AlphaFoldDB" id="A0A1X6Y376"/>
<evidence type="ECO:0000256" key="6">
    <source>
        <dbReference type="ARBA" id="ARBA00023235"/>
    </source>
</evidence>
<dbReference type="EMBL" id="FWFK01000001">
    <property type="protein sequence ID" value="SLN09805.1"/>
    <property type="molecule type" value="Genomic_DNA"/>
</dbReference>
<keyword evidence="9" id="KW-0963">Cytoplasm</keyword>
<dbReference type="PRINTS" id="PR00688">
    <property type="entry name" value="XYLOSISMRASE"/>
</dbReference>
<dbReference type="GO" id="GO:0000287">
    <property type="term" value="F:magnesium ion binding"/>
    <property type="evidence" value="ECO:0007669"/>
    <property type="project" value="UniProtKB-UniRule"/>
</dbReference>
<dbReference type="NCBIfam" id="TIGR02630">
    <property type="entry name" value="xylose_isom_A"/>
    <property type="match status" value="1"/>
</dbReference>
<feature type="active site" evidence="9">
    <location>
        <position position="100"/>
    </location>
</feature>
<accession>A0A1X6Y376</accession>
<keyword evidence="5 9" id="KW-0479">Metal-binding</keyword>
<evidence type="ECO:0000256" key="5">
    <source>
        <dbReference type="ARBA" id="ARBA00022723"/>
    </source>
</evidence>
<proteinExistence type="inferred from homology"/>
<dbReference type="OrthoDB" id="9763981at2"/>
<feature type="binding site" evidence="9">
    <location>
        <position position="228"/>
    </location>
    <ligand>
        <name>Mg(2+)</name>
        <dbReference type="ChEBI" id="CHEBI:18420"/>
        <label>1</label>
    </ligand>
</feature>
<dbReference type="Proteomes" id="UP000193570">
    <property type="component" value="Unassembled WGS sequence"/>
</dbReference>
<comment type="similarity">
    <text evidence="1 9 10">Belongs to the xylose isomerase family.</text>
</comment>
<feature type="binding site" evidence="9">
    <location>
        <position position="292"/>
    </location>
    <ligand>
        <name>Mg(2+)</name>
        <dbReference type="ChEBI" id="CHEBI:18420"/>
        <label>1</label>
    </ligand>
</feature>
<evidence type="ECO:0000256" key="2">
    <source>
        <dbReference type="ARBA" id="ARBA00011881"/>
    </source>
</evidence>
<evidence type="ECO:0000313" key="13">
    <source>
        <dbReference type="Proteomes" id="UP000193570"/>
    </source>
</evidence>
<dbReference type="GO" id="GO:0042732">
    <property type="term" value="P:D-xylose metabolic process"/>
    <property type="evidence" value="ECO:0007669"/>
    <property type="project" value="UniProtKB-UniRule"/>
</dbReference>
<keyword evidence="6 9" id="KW-0413">Isomerase</keyword>
<evidence type="ECO:0000256" key="11">
    <source>
        <dbReference type="RuleBase" id="RU000610"/>
    </source>
</evidence>
<keyword evidence="7 9" id="KW-0119">Carbohydrate metabolism</keyword>
<feature type="binding site" evidence="9">
    <location>
        <position position="264"/>
    </location>
    <ligand>
        <name>Mg(2+)</name>
        <dbReference type="ChEBI" id="CHEBI:18420"/>
        <label>2</label>
    </ligand>
</feature>
<keyword evidence="13" id="KW-1185">Reference proteome</keyword>
<dbReference type="RefSeq" id="WP_085789897.1">
    <property type="nucleotide sequence ID" value="NZ_FWFK01000001.1"/>
</dbReference>
<comment type="catalytic activity">
    <reaction evidence="8 9 10">
        <text>alpha-D-xylose = alpha-D-xylulofuranose</text>
        <dbReference type="Rhea" id="RHEA:22816"/>
        <dbReference type="ChEBI" id="CHEBI:28518"/>
        <dbReference type="ChEBI" id="CHEBI:188998"/>
        <dbReference type="EC" id="5.3.1.5"/>
    </reaction>
</comment>